<proteinExistence type="predicted"/>
<dbReference type="AlphaFoldDB" id="A0A834DVZ6"/>
<accession>A0A834DVZ6</accession>
<reference evidence="1 2" key="1">
    <citation type="journal article" date="2020" name="Nature">
        <title>Six reference-quality genomes reveal evolution of bat adaptations.</title>
        <authorList>
            <person name="Jebb D."/>
            <person name="Huang Z."/>
            <person name="Pippel M."/>
            <person name="Hughes G.M."/>
            <person name="Lavrichenko K."/>
            <person name="Devanna P."/>
            <person name="Winkler S."/>
            <person name="Jermiin L.S."/>
            <person name="Skirmuntt E.C."/>
            <person name="Katzourakis A."/>
            <person name="Burkitt-Gray L."/>
            <person name="Ray D.A."/>
            <person name="Sullivan K.A.M."/>
            <person name="Roscito J.G."/>
            <person name="Kirilenko B.M."/>
            <person name="Davalos L.M."/>
            <person name="Corthals A.P."/>
            <person name="Power M.L."/>
            <person name="Jones G."/>
            <person name="Ransome R.D."/>
            <person name="Dechmann D.K.N."/>
            <person name="Locatelli A.G."/>
            <person name="Puechmaille S.J."/>
            <person name="Fedrigo O."/>
            <person name="Jarvis E.D."/>
            <person name="Hiller M."/>
            <person name="Vernes S.C."/>
            <person name="Myers E.W."/>
            <person name="Teeling E.C."/>
        </authorList>
    </citation>
    <scope>NUCLEOTIDE SEQUENCE [LARGE SCALE GENOMIC DNA]</scope>
    <source>
        <strain evidence="1">Bat1K_MPI-CBG_1</strain>
    </source>
</reference>
<comment type="caution">
    <text evidence="1">The sequence shown here is derived from an EMBL/GenBank/DDBJ whole genome shotgun (WGS) entry which is preliminary data.</text>
</comment>
<organism evidence="1 2">
    <name type="scientific">Phyllostomus discolor</name>
    <name type="common">pale spear-nosed bat</name>
    <dbReference type="NCBI Taxonomy" id="89673"/>
    <lineage>
        <taxon>Eukaryota</taxon>
        <taxon>Metazoa</taxon>
        <taxon>Chordata</taxon>
        <taxon>Craniata</taxon>
        <taxon>Vertebrata</taxon>
        <taxon>Euteleostomi</taxon>
        <taxon>Mammalia</taxon>
        <taxon>Eutheria</taxon>
        <taxon>Laurasiatheria</taxon>
        <taxon>Chiroptera</taxon>
        <taxon>Yangochiroptera</taxon>
        <taxon>Phyllostomidae</taxon>
        <taxon>Phyllostominae</taxon>
        <taxon>Phyllostomus</taxon>
    </lineage>
</organism>
<evidence type="ECO:0000313" key="1">
    <source>
        <dbReference type="EMBL" id="KAF6094736.1"/>
    </source>
</evidence>
<name>A0A834DVZ6_9CHIR</name>
<evidence type="ECO:0000313" key="2">
    <source>
        <dbReference type="Proteomes" id="UP000664940"/>
    </source>
</evidence>
<dbReference type="Proteomes" id="UP000664940">
    <property type="component" value="Unassembled WGS sequence"/>
</dbReference>
<dbReference type="EMBL" id="JABVXQ010000008">
    <property type="protein sequence ID" value="KAF6094736.1"/>
    <property type="molecule type" value="Genomic_DNA"/>
</dbReference>
<sequence length="137" mass="14646">MNCSLEPCGPLLIEFRCLRTPSNKASSFQADVPPLINLGASKINRFGADVLPPPAWIPHPERSPNKSLWVLLASLAARSRGLRRGGGAKRGPGLNVYGAHGAHVTAKWPEAAVGEARPRLALRLRTSASLPRNATVE</sequence>
<gene>
    <name evidence="1" type="ORF">HJG60_011834</name>
</gene>
<protein>
    <submittedName>
        <fullName evidence="1">Uncharacterized protein</fullName>
    </submittedName>
</protein>